<gene>
    <name evidence="1" type="ORF">IE4872_CH03919</name>
</gene>
<dbReference type="STRING" id="56730.IE4872_CH03919"/>
<reference evidence="1 2" key="1">
    <citation type="submission" date="2016-09" db="EMBL/GenBank/DDBJ databases">
        <title>The complete genome sequences of Rhizobium gallicum, symbiovars gallicum and phaseoli, symbionts associated to common bean (Phaseolus vulgaris).</title>
        <authorList>
            <person name="Bustos P."/>
            <person name="Santamaria R.I."/>
            <person name="Perez-Carrascal O.M."/>
            <person name="Juarez S."/>
            <person name="Lozano L."/>
            <person name="Martinez-Flores I."/>
            <person name="Martinez-Romero E."/>
            <person name="Cevallos M."/>
            <person name="Romero D."/>
            <person name="Davila G."/>
            <person name="Gonzalez V."/>
        </authorList>
    </citation>
    <scope>NUCLEOTIDE SEQUENCE [LARGE SCALE GENOMIC DNA]</scope>
    <source>
        <strain evidence="1 2">IE4872</strain>
    </source>
</reference>
<protein>
    <submittedName>
        <fullName evidence="1">Uncharacterized protein</fullName>
    </submittedName>
</protein>
<dbReference type="Proteomes" id="UP000184749">
    <property type="component" value="Chromosome"/>
</dbReference>
<dbReference type="InterPro" id="IPR027417">
    <property type="entry name" value="P-loop_NTPase"/>
</dbReference>
<name>A0A1L5NNP1_9HYPH</name>
<dbReference type="AlphaFoldDB" id="A0A1L5NNP1"/>
<evidence type="ECO:0000313" key="1">
    <source>
        <dbReference type="EMBL" id="APO69502.1"/>
    </source>
</evidence>
<evidence type="ECO:0000313" key="2">
    <source>
        <dbReference type="Proteomes" id="UP000184749"/>
    </source>
</evidence>
<proteinExistence type="predicted"/>
<organism evidence="1 2">
    <name type="scientific">Rhizobium gallicum</name>
    <dbReference type="NCBI Taxonomy" id="56730"/>
    <lineage>
        <taxon>Bacteria</taxon>
        <taxon>Pseudomonadati</taxon>
        <taxon>Pseudomonadota</taxon>
        <taxon>Alphaproteobacteria</taxon>
        <taxon>Hyphomicrobiales</taxon>
        <taxon>Rhizobiaceae</taxon>
        <taxon>Rhizobium/Agrobacterium group</taxon>
        <taxon>Rhizobium</taxon>
    </lineage>
</organism>
<sequence length="135" mass="15199">MLLRSMFAQNERSLRSIRMDLSGINLFVGENGTGKGTLRRAIDGWRFFQGLGAERSSPCARHVWRSRHRCSTRTEAIWRLFWHPWCIGEDTVDLDRAIASALGAARPIVPESFLPRPRSDAACGRTAHMESRGCG</sequence>
<dbReference type="SUPFAM" id="SSF52540">
    <property type="entry name" value="P-loop containing nucleoside triphosphate hydrolases"/>
    <property type="match status" value="1"/>
</dbReference>
<dbReference type="EMBL" id="CP017101">
    <property type="protein sequence ID" value="APO69502.1"/>
    <property type="molecule type" value="Genomic_DNA"/>
</dbReference>
<accession>A0A1L5NNP1</accession>